<accession>A0ACC2XI67</accession>
<dbReference type="Proteomes" id="UP001243375">
    <property type="component" value="Unassembled WGS sequence"/>
</dbReference>
<reference evidence="1" key="1">
    <citation type="submission" date="2023-04" db="EMBL/GenBank/DDBJ databases">
        <title>Draft Genome sequencing of Naganishia species isolated from polar environments using Oxford Nanopore Technology.</title>
        <authorList>
            <person name="Leo P."/>
            <person name="Venkateswaran K."/>
        </authorList>
    </citation>
    <scope>NUCLEOTIDE SEQUENCE</scope>
    <source>
        <strain evidence="1">MNA-CCFEE 5425</strain>
    </source>
</reference>
<organism evidence="1 2">
    <name type="scientific">Naganishia vaughanmartiniae</name>
    <dbReference type="NCBI Taxonomy" id="1424756"/>
    <lineage>
        <taxon>Eukaryota</taxon>
        <taxon>Fungi</taxon>
        <taxon>Dikarya</taxon>
        <taxon>Basidiomycota</taxon>
        <taxon>Agaricomycotina</taxon>
        <taxon>Tremellomycetes</taxon>
        <taxon>Filobasidiales</taxon>
        <taxon>Filobasidiaceae</taxon>
        <taxon>Naganishia</taxon>
    </lineage>
</organism>
<proteinExistence type="predicted"/>
<name>A0ACC2XI67_9TREE</name>
<comment type="caution">
    <text evidence="1">The sequence shown here is derived from an EMBL/GenBank/DDBJ whole genome shotgun (WGS) entry which is preliminary data.</text>
</comment>
<protein>
    <submittedName>
        <fullName evidence="1">Uncharacterized protein</fullName>
    </submittedName>
</protein>
<evidence type="ECO:0000313" key="1">
    <source>
        <dbReference type="EMBL" id="KAJ9123124.1"/>
    </source>
</evidence>
<sequence length="575" mass="62479">MVQLDISETSKAIAIVGFYIVAIGPVSYFLKNRLFLSEALLAMGLGIIVGPVALDWFSPGKWADSQEAVNTLTFEITRIVIGIQVLFTGIALPKAYLWREKVSLAILLFPVMLAAWFSSALLIWGLIPGLTFLECLTIAACVTPTDPVLANSICKGRFAEKYVPLHVRNIIVAESGANDGLGFPFLFMGIYLILRQTESHPVHTIGGAIGEWVYNILLYQILLSVVIGGAIGYVARVTLKWAEQRDLVDHDNFLAYGVGLTFFILGTVGLVGSDDILCCFVAGNAFTWDDWFRVQTEDHAFQDVIDTLLNSAIFLYIGSILPWGEFGGGFYGIQPWRLVVLGICVMLLRRVPWVIALYSFRKHKWIPTLPTWKESAFAGFFGPIGVGAVFYVQVALERLPEERERLRAVITPVVYFLVLTSVLVHGVTIPLAKGFSGVRRLTITRSAGATSASGSALNAVSRLPQAPTTLPTDQGLLDEHDAQAAAKVELVDGMAGNASAMPSRSTSKSPSPENSSLEAPKTVIFPAGEAQPEGVIRFQSTVIVEGHARSPSDLNGSDAERLTKRAKEIHGSLPT</sequence>
<gene>
    <name evidence="1" type="ORF">QFC22_001315</name>
</gene>
<keyword evidence="2" id="KW-1185">Reference proteome</keyword>
<evidence type="ECO:0000313" key="2">
    <source>
        <dbReference type="Proteomes" id="UP001243375"/>
    </source>
</evidence>
<dbReference type="EMBL" id="JASBWU010000003">
    <property type="protein sequence ID" value="KAJ9123124.1"/>
    <property type="molecule type" value="Genomic_DNA"/>
</dbReference>